<keyword evidence="9" id="KW-1185">Reference proteome</keyword>
<dbReference type="PRINTS" id="PR00385">
    <property type="entry name" value="P450"/>
</dbReference>
<dbReference type="SUPFAM" id="SSF48264">
    <property type="entry name" value="Cytochrome P450"/>
    <property type="match status" value="1"/>
</dbReference>
<dbReference type="PANTHER" id="PTHR24291:SF50">
    <property type="entry name" value="BIFUNCTIONAL ALBAFLAVENONE MONOOXYGENASE_TERPENE SYNTHASE"/>
    <property type="match status" value="1"/>
</dbReference>
<dbReference type="InterPro" id="IPR036396">
    <property type="entry name" value="Cyt_P450_sf"/>
</dbReference>
<evidence type="ECO:0000256" key="5">
    <source>
        <dbReference type="ARBA" id="ARBA00023004"/>
    </source>
</evidence>
<evidence type="ECO:0000256" key="3">
    <source>
        <dbReference type="ARBA" id="ARBA00022723"/>
    </source>
</evidence>
<evidence type="ECO:0000256" key="7">
    <source>
        <dbReference type="RuleBase" id="RU000461"/>
    </source>
</evidence>
<name>A0ABN3U6N0_9ACTN</name>
<dbReference type="PANTHER" id="PTHR24291">
    <property type="entry name" value="CYTOCHROME P450 FAMILY 4"/>
    <property type="match status" value="1"/>
</dbReference>
<keyword evidence="5 7" id="KW-0408">Iron</keyword>
<organism evidence="8 9">
    <name type="scientific">Streptomyces luteosporeus</name>
    <dbReference type="NCBI Taxonomy" id="173856"/>
    <lineage>
        <taxon>Bacteria</taxon>
        <taxon>Bacillati</taxon>
        <taxon>Actinomycetota</taxon>
        <taxon>Actinomycetes</taxon>
        <taxon>Kitasatosporales</taxon>
        <taxon>Streptomycetaceae</taxon>
        <taxon>Streptomyces</taxon>
    </lineage>
</organism>
<keyword evidence="2 7" id="KW-0349">Heme</keyword>
<sequence>MTPEPEAAIPAVPGLPLLGSAPALARRPHAFLTALPRHGDLTSVRLGPARACFVNHPDLVHRMLVTDADVFLRGRLFEKAKPFLGEGLVLSEGPHHRRQRRMIRQAFRHGRLVSYAATVDEVARRRIAAWPPGRPVDLVGELQRLGFDVASHVLFSADADPRVLETIQHTFPTLLAAIMRRTLAPTDLLEKLPTRSNRAFAAANREVHEALDRVIARQRATGRDTDDLFSALLAARDENTGRPMTDRQLHDEVLSILSAGGETTATALTWSAYFVSRHPPLQARLQREADDVLGDGPPDLDRLARLALTRRVITEAMRLYPPVWLLTRQATADAPLGGHTVPAGTNLFYSPYALQRDERFFDRPHVFDPDRWLPDADERRRRHAYLPFGRGVHGCVGEPLAWIEAITVLATVARRWTLEPVPGRSVRPVFRTNVVPRRLLVTPRPR</sequence>
<keyword evidence="4 7" id="KW-0560">Oxidoreductase</keyword>
<evidence type="ECO:0000256" key="2">
    <source>
        <dbReference type="ARBA" id="ARBA00022617"/>
    </source>
</evidence>
<dbReference type="Pfam" id="PF00067">
    <property type="entry name" value="p450"/>
    <property type="match status" value="1"/>
</dbReference>
<dbReference type="PROSITE" id="PS00086">
    <property type="entry name" value="CYTOCHROME_P450"/>
    <property type="match status" value="1"/>
</dbReference>
<evidence type="ECO:0000313" key="8">
    <source>
        <dbReference type="EMBL" id="GAA2725622.1"/>
    </source>
</evidence>
<reference evidence="8 9" key="1">
    <citation type="journal article" date="2019" name="Int. J. Syst. Evol. Microbiol.">
        <title>The Global Catalogue of Microorganisms (GCM) 10K type strain sequencing project: providing services to taxonomists for standard genome sequencing and annotation.</title>
        <authorList>
            <consortium name="The Broad Institute Genomics Platform"/>
            <consortium name="The Broad Institute Genome Sequencing Center for Infectious Disease"/>
            <person name="Wu L."/>
            <person name="Ma J."/>
        </authorList>
    </citation>
    <scope>NUCLEOTIDE SEQUENCE [LARGE SCALE GENOMIC DNA]</scope>
    <source>
        <strain evidence="8 9">JCM 4542</strain>
    </source>
</reference>
<dbReference type="InterPro" id="IPR002401">
    <property type="entry name" value="Cyt_P450_E_grp-I"/>
</dbReference>
<dbReference type="RefSeq" id="WP_344439714.1">
    <property type="nucleotide sequence ID" value="NZ_BAAASL010000031.1"/>
</dbReference>
<evidence type="ECO:0000256" key="1">
    <source>
        <dbReference type="ARBA" id="ARBA00010617"/>
    </source>
</evidence>
<proteinExistence type="inferred from homology"/>
<dbReference type="Gene3D" id="1.10.630.10">
    <property type="entry name" value="Cytochrome P450"/>
    <property type="match status" value="1"/>
</dbReference>
<evidence type="ECO:0000313" key="9">
    <source>
        <dbReference type="Proteomes" id="UP001500886"/>
    </source>
</evidence>
<dbReference type="InterPro" id="IPR017972">
    <property type="entry name" value="Cyt_P450_CS"/>
</dbReference>
<protein>
    <submittedName>
        <fullName evidence="8">Cytochrome P450</fullName>
    </submittedName>
</protein>
<gene>
    <name evidence="8" type="ORF">GCM10010315_58190</name>
</gene>
<evidence type="ECO:0000256" key="4">
    <source>
        <dbReference type="ARBA" id="ARBA00023002"/>
    </source>
</evidence>
<dbReference type="InterPro" id="IPR001128">
    <property type="entry name" value="Cyt_P450"/>
</dbReference>
<comment type="caution">
    <text evidence="8">The sequence shown here is derived from an EMBL/GenBank/DDBJ whole genome shotgun (WGS) entry which is preliminary data.</text>
</comment>
<dbReference type="InterPro" id="IPR050196">
    <property type="entry name" value="Cytochrome_P450_Monoox"/>
</dbReference>
<evidence type="ECO:0000256" key="6">
    <source>
        <dbReference type="ARBA" id="ARBA00023033"/>
    </source>
</evidence>
<dbReference type="EMBL" id="BAAASL010000031">
    <property type="protein sequence ID" value="GAA2725622.1"/>
    <property type="molecule type" value="Genomic_DNA"/>
</dbReference>
<keyword evidence="6 7" id="KW-0503">Monooxygenase</keyword>
<accession>A0ABN3U6N0</accession>
<comment type="similarity">
    <text evidence="1 7">Belongs to the cytochrome P450 family.</text>
</comment>
<dbReference type="Proteomes" id="UP001500886">
    <property type="component" value="Unassembled WGS sequence"/>
</dbReference>
<keyword evidence="3 7" id="KW-0479">Metal-binding</keyword>
<dbReference type="PRINTS" id="PR00463">
    <property type="entry name" value="EP450I"/>
</dbReference>